<accession>A0A1V0B743</accession>
<keyword evidence="2" id="KW-1185">Reference proteome</keyword>
<dbReference type="Proteomes" id="UP000243488">
    <property type="component" value="Chromosome"/>
</dbReference>
<dbReference type="KEGG" id="ppha:BVH74_13730"/>
<sequence length="326" mass="35293">MKHASQLMSVVEASQLIEQGASLVIAGSTESLERLPAGNWIGGTTPYFMTEAGGLCDQQQVFVQALGLPVARIASYDRVQLPHVLEDAPEHGLTLLILPAASQVLEDYAQQAPDYADMFIKPIAGWVAGMHLDQVGQARALVYNGQEGRSYADQAVALHCPLPENLLAHIEIVNLFQPGSGPVLRFGETGFSAADCLADEQPANLASLIRERQIDTRVPLVADYCGALINVSVQAVDEHKVQFYAPVFAGVDYRFAEPLEDYPSQFIEALPAQEGEMLLGCNCILNYLYSQLEGRCTGALTGPITFGEVAYQLLNQTAVRISLIES</sequence>
<dbReference type="RefSeq" id="WP_080050613.1">
    <property type="nucleotide sequence ID" value="NZ_CP020100.1"/>
</dbReference>
<dbReference type="InterPro" id="IPR054249">
    <property type="entry name" value="DUF6976"/>
</dbReference>
<dbReference type="EMBL" id="CP020100">
    <property type="protein sequence ID" value="AQZ95745.1"/>
    <property type="molecule type" value="Genomic_DNA"/>
</dbReference>
<dbReference type="STRING" id="1931241.BVH74_13730"/>
<evidence type="ECO:0000313" key="1">
    <source>
        <dbReference type="EMBL" id="AQZ95745.1"/>
    </source>
</evidence>
<protein>
    <submittedName>
        <fullName evidence="1">Uncharacterized protein</fullName>
    </submittedName>
</protein>
<proteinExistence type="predicted"/>
<organism evidence="1 2">
    <name type="scientific">Halopseudomonas phragmitis</name>
    <dbReference type="NCBI Taxonomy" id="1931241"/>
    <lineage>
        <taxon>Bacteria</taxon>
        <taxon>Pseudomonadati</taxon>
        <taxon>Pseudomonadota</taxon>
        <taxon>Gammaproteobacteria</taxon>
        <taxon>Pseudomonadales</taxon>
        <taxon>Pseudomonadaceae</taxon>
        <taxon>Halopseudomonas</taxon>
    </lineage>
</organism>
<gene>
    <name evidence="1" type="ORF">BVH74_13730</name>
</gene>
<reference evidence="1 2" key="1">
    <citation type="submission" date="2017-03" db="EMBL/GenBank/DDBJ databases">
        <title>Complete genome sequence of the novel DNRA strain Pseudomonas sp. S-6-2 isolated from Chinese polluted river sediment. Journal of Biotechnology.</title>
        <authorList>
            <person name="Li J."/>
            <person name="Xiang F."/>
            <person name="Wang L."/>
            <person name="Xi L."/>
            <person name="Liu J."/>
        </authorList>
    </citation>
    <scope>NUCLEOTIDE SEQUENCE [LARGE SCALE GENOMIC DNA]</scope>
    <source>
        <strain evidence="1 2">S-6-2</strain>
    </source>
</reference>
<evidence type="ECO:0000313" key="2">
    <source>
        <dbReference type="Proteomes" id="UP000243488"/>
    </source>
</evidence>
<dbReference type="AlphaFoldDB" id="A0A1V0B743"/>
<dbReference type="Pfam" id="PF22396">
    <property type="entry name" value="DUF6976"/>
    <property type="match status" value="1"/>
</dbReference>
<name>A0A1V0B743_9GAMM</name>